<dbReference type="CDD" id="cd06158">
    <property type="entry name" value="S2P-M50_like_1"/>
    <property type="match status" value="1"/>
</dbReference>
<evidence type="ECO:0000256" key="5">
    <source>
        <dbReference type="ARBA" id="ARBA00022670"/>
    </source>
</evidence>
<evidence type="ECO:0000256" key="9">
    <source>
        <dbReference type="ARBA" id="ARBA00022833"/>
    </source>
</evidence>
<dbReference type="AlphaFoldDB" id="D7CKT6"/>
<sequence>MDRLTDFVIWLPAILVGLTFHEYAHARVADALGDNTPYYQGRLTLNPLSHIDWLGFLLLALVHFGWAKPVQVNPYNFKRVSMKTGMMLVSLAGPLMNILVAIVGLLAIKYLPTFTGGSTLYIADQLLQPLVWINVILASFNLIPIPPLDGYKILAGLLPGRQAGFMYSLEPYGTLILMLLIVTGVMGTVLDPFIRLVMGILKLVVA</sequence>
<evidence type="ECO:0000256" key="4">
    <source>
        <dbReference type="ARBA" id="ARBA00022475"/>
    </source>
</evidence>
<dbReference type="GO" id="GO:0008237">
    <property type="term" value="F:metallopeptidase activity"/>
    <property type="evidence" value="ECO:0007669"/>
    <property type="project" value="UniProtKB-KW"/>
</dbReference>
<evidence type="ECO:0000256" key="11">
    <source>
        <dbReference type="ARBA" id="ARBA00023049"/>
    </source>
</evidence>
<dbReference type="GO" id="GO:0006508">
    <property type="term" value="P:proteolysis"/>
    <property type="evidence" value="ECO:0007669"/>
    <property type="project" value="UniProtKB-KW"/>
</dbReference>
<name>D7CKT6_SYNLT</name>
<proteinExistence type="inferred from homology"/>
<keyword evidence="10 13" id="KW-1133">Transmembrane helix</keyword>
<evidence type="ECO:0000256" key="3">
    <source>
        <dbReference type="ARBA" id="ARBA00007931"/>
    </source>
</evidence>
<evidence type="ECO:0000259" key="14">
    <source>
        <dbReference type="Pfam" id="PF02163"/>
    </source>
</evidence>
<dbReference type="InterPro" id="IPR044537">
    <property type="entry name" value="Rip2-like"/>
</dbReference>
<keyword evidence="9" id="KW-0862">Zinc</keyword>
<dbReference type="Proteomes" id="UP000000378">
    <property type="component" value="Chromosome"/>
</dbReference>
<evidence type="ECO:0000256" key="7">
    <source>
        <dbReference type="ARBA" id="ARBA00022723"/>
    </source>
</evidence>
<dbReference type="OrthoDB" id="9800627at2"/>
<feature type="domain" description="Peptidase M50" evidence="14">
    <location>
        <begin position="13"/>
        <end position="160"/>
    </location>
</feature>
<dbReference type="PANTHER" id="PTHR35864">
    <property type="entry name" value="ZINC METALLOPROTEASE MJ0611-RELATED"/>
    <property type="match status" value="1"/>
</dbReference>
<dbReference type="KEGG" id="slp:Slip_0537"/>
<evidence type="ECO:0000256" key="1">
    <source>
        <dbReference type="ARBA" id="ARBA00001947"/>
    </source>
</evidence>
<feature type="transmembrane region" description="Helical" evidence="13">
    <location>
        <begin position="88"/>
        <end position="111"/>
    </location>
</feature>
<evidence type="ECO:0000256" key="13">
    <source>
        <dbReference type="SAM" id="Phobius"/>
    </source>
</evidence>
<evidence type="ECO:0000256" key="6">
    <source>
        <dbReference type="ARBA" id="ARBA00022692"/>
    </source>
</evidence>
<keyword evidence="16" id="KW-1185">Reference proteome</keyword>
<dbReference type="InterPro" id="IPR008915">
    <property type="entry name" value="Peptidase_M50"/>
</dbReference>
<dbReference type="PANTHER" id="PTHR35864:SF1">
    <property type="entry name" value="ZINC METALLOPROTEASE YWHC-RELATED"/>
    <property type="match status" value="1"/>
</dbReference>
<keyword evidence="4" id="KW-1003">Cell membrane</keyword>
<protein>
    <submittedName>
        <fullName evidence="15">Peptidase M50</fullName>
    </submittedName>
</protein>
<dbReference type="STRING" id="643648.Slip_0537"/>
<evidence type="ECO:0000313" key="15">
    <source>
        <dbReference type="EMBL" id="ADI01321.1"/>
    </source>
</evidence>
<evidence type="ECO:0000256" key="2">
    <source>
        <dbReference type="ARBA" id="ARBA00004651"/>
    </source>
</evidence>
<keyword evidence="5" id="KW-0645">Protease</keyword>
<dbReference type="InterPro" id="IPR052348">
    <property type="entry name" value="Metallopeptidase_M50B"/>
</dbReference>
<keyword evidence="7" id="KW-0479">Metal-binding</keyword>
<comment type="cofactor">
    <cofactor evidence="1">
        <name>Zn(2+)</name>
        <dbReference type="ChEBI" id="CHEBI:29105"/>
    </cofactor>
</comment>
<keyword evidence="8" id="KW-0378">Hydrolase</keyword>
<evidence type="ECO:0000256" key="12">
    <source>
        <dbReference type="ARBA" id="ARBA00023136"/>
    </source>
</evidence>
<dbReference type="RefSeq" id="WP_013174723.1">
    <property type="nucleotide sequence ID" value="NC_014220.1"/>
</dbReference>
<accession>D7CKT6</accession>
<reference evidence="15 16" key="2">
    <citation type="journal article" date="2010" name="Stand. Genomic Sci.">
        <title>Complete genome sequence of Syntrophothermus lipocalidus type strain (TGB-C1).</title>
        <authorList>
            <person name="Djao O.D."/>
            <person name="Zhang X."/>
            <person name="Lucas S."/>
            <person name="Lapidus A."/>
            <person name="Del Rio T.G."/>
            <person name="Nolan M."/>
            <person name="Tice H."/>
            <person name="Cheng J.F."/>
            <person name="Han C."/>
            <person name="Tapia R."/>
            <person name="Goodwin L."/>
            <person name="Pitluck S."/>
            <person name="Liolios K."/>
            <person name="Ivanova N."/>
            <person name="Mavromatis K."/>
            <person name="Mikhailova N."/>
            <person name="Ovchinnikova G."/>
            <person name="Pati A."/>
            <person name="Brambilla E."/>
            <person name="Chen A."/>
            <person name="Palaniappan K."/>
            <person name="Land M."/>
            <person name="Hauser L."/>
            <person name="Chang Y.J."/>
            <person name="Jeffries C.D."/>
            <person name="Rohde M."/>
            <person name="Sikorski J."/>
            <person name="Spring S."/>
            <person name="Goker M."/>
            <person name="Detter J.C."/>
            <person name="Woyke T."/>
            <person name="Bristow J."/>
            <person name="Eisen J.A."/>
            <person name="Markowitz V."/>
            <person name="Hugenholtz P."/>
            <person name="Kyrpides N.C."/>
            <person name="Klenk H.P."/>
        </authorList>
    </citation>
    <scope>NUCLEOTIDE SEQUENCE [LARGE SCALE GENOMIC DNA]</scope>
    <source>
        <strain evidence="16">DSM 12680 / TGB-C1</strain>
    </source>
</reference>
<gene>
    <name evidence="15" type="ordered locus">Slip_0537</name>
</gene>
<organism evidence="15 16">
    <name type="scientific">Syntrophothermus lipocalidus (strain DSM 12680 / TGB-C1)</name>
    <dbReference type="NCBI Taxonomy" id="643648"/>
    <lineage>
        <taxon>Bacteria</taxon>
        <taxon>Bacillati</taxon>
        <taxon>Bacillota</taxon>
        <taxon>Clostridia</taxon>
        <taxon>Eubacteriales</taxon>
        <taxon>Syntrophomonadaceae</taxon>
        <taxon>Syntrophothermus</taxon>
    </lineage>
</organism>
<feature type="transmembrane region" description="Helical" evidence="13">
    <location>
        <begin position="50"/>
        <end position="67"/>
    </location>
</feature>
<dbReference type="eggNOG" id="COG1994">
    <property type="taxonomic scope" value="Bacteria"/>
</dbReference>
<evidence type="ECO:0000313" key="16">
    <source>
        <dbReference type="Proteomes" id="UP000000378"/>
    </source>
</evidence>
<dbReference type="Pfam" id="PF02163">
    <property type="entry name" value="Peptidase_M50"/>
    <property type="match status" value="1"/>
</dbReference>
<reference evidence="16" key="1">
    <citation type="journal article" date="2010" name="Stand. Genomic Sci.">
        <title>Complete genome sequence of Syntrophothermus lipocalidus type strain (TGB-C1T).</title>
        <authorList>
            <consortium name="US DOE Joint Genome Institute (JGI-PGF)"/>
            <person name="Djao O."/>
            <person name="Zhang X."/>
            <person name="Lucas S."/>
            <person name="Lapidus A."/>
            <person name="Glavina Del Rio T."/>
            <person name="Nolan M."/>
            <person name="Tice H."/>
            <person name="Cheng J."/>
            <person name="Han C."/>
            <person name="Tapia R."/>
            <person name="Goodwin L."/>
            <person name="Pitluck S."/>
            <person name="Liolios K."/>
            <person name="Ivanova N."/>
            <person name="Mavromatis K."/>
            <person name="Mikhailova N."/>
            <person name="Ovchinnikova G."/>
            <person name="Pati A."/>
            <person name="Brambilla E."/>
            <person name="Chen A."/>
            <person name="Palaniappan K."/>
            <person name="Land M."/>
            <person name="Hauser L."/>
            <person name="Chang Y."/>
            <person name="Jeffries C."/>
            <person name="Rohde M."/>
            <person name="Sikorski J."/>
            <person name="Spring S."/>
            <person name="Goker M."/>
            <person name="Detter J."/>
            <person name="Woyke T."/>
            <person name="Bristow J."/>
            <person name="Eisen J."/>
            <person name="Markowitz V."/>
            <person name="Hugenholtz P."/>
            <person name="Kyrpides N."/>
            <person name="Klenk H."/>
        </authorList>
    </citation>
    <scope>NUCLEOTIDE SEQUENCE [LARGE SCALE GENOMIC DNA]</scope>
    <source>
        <strain evidence="16">DSM 12680 / TGB-C1</strain>
    </source>
</reference>
<dbReference type="GO" id="GO:0005886">
    <property type="term" value="C:plasma membrane"/>
    <property type="evidence" value="ECO:0007669"/>
    <property type="project" value="UniProtKB-SubCell"/>
</dbReference>
<dbReference type="EMBL" id="CP002048">
    <property type="protein sequence ID" value="ADI01321.1"/>
    <property type="molecule type" value="Genomic_DNA"/>
</dbReference>
<feature type="transmembrane region" description="Helical" evidence="13">
    <location>
        <begin position="172"/>
        <end position="194"/>
    </location>
</feature>
<keyword evidence="11" id="KW-0482">Metalloprotease</keyword>
<keyword evidence="6 13" id="KW-0812">Transmembrane</keyword>
<comment type="similarity">
    <text evidence="3">Belongs to the peptidase M50B family.</text>
</comment>
<comment type="subcellular location">
    <subcellularLocation>
        <location evidence="2">Cell membrane</location>
        <topology evidence="2">Multi-pass membrane protein</topology>
    </subcellularLocation>
</comment>
<dbReference type="HOGENOM" id="CLU_086979_1_0_9"/>
<dbReference type="GO" id="GO:0046872">
    <property type="term" value="F:metal ion binding"/>
    <property type="evidence" value="ECO:0007669"/>
    <property type="project" value="UniProtKB-KW"/>
</dbReference>
<evidence type="ECO:0000256" key="10">
    <source>
        <dbReference type="ARBA" id="ARBA00022989"/>
    </source>
</evidence>
<evidence type="ECO:0000256" key="8">
    <source>
        <dbReference type="ARBA" id="ARBA00022801"/>
    </source>
</evidence>
<keyword evidence="12 13" id="KW-0472">Membrane</keyword>